<organism evidence="1 2">
    <name type="scientific">Pseudohoeflea suaedae</name>
    <dbReference type="NCBI Taxonomy" id="877384"/>
    <lineage>
        <taxon>Bacteria</taxon>
        <taxon>Pseudomonadati</taxon>
        <taxon>Pseudomonadota</taxon>
        <taxon>Alphaproteobacteria</taxon>
        <taxon>Hyphomicrobiales</taxon>
        <taxon>Rhizobiaceae</taxon>
        <taxon>Pseudohoeflea</taxon>
    </lineage>
</organism>
<gene>
    <name evidence="1" type="ORF">E2A64_04930</name>
</gene>
<name>A0A4R5PNI5_9HYPH</name>
<reference evidence="1 2" key="1">
    <citation type="journal article" date="2013" name="Int. J. Syst. Evol. Microbiol.">
        <title>Hoeflea suaedae sp. nov., an endophytic bacterium isolated from the root of the halophyte Suaeda maritima.</title>
        <authorList>
            <person name="Chung E.J."/>
            <person name="Park J.A."/>
            <person name="Pramanik P."/>
            <person name="Bibi F."/>
            <person name="Jeon C.O."/>
            <person name="Chung Y.R."/>
        </authorList>
    </citation>
    <scope>NUCLEOTIDE SEQUENCE [LARGE SCALE GENOMIC DNA]</scope>
    <source>
        <strain evidence="1 2">YC6898</strain>
    </source>
</reference>
<dbReference type="OrthoDB" id="894286at2"/>
<dbReference type="RefSeq" id="WP_133283293.1">
    <property type="nucleotide sequence ID" value="NZ_SMSI01000001.1"/>
</dbReference>
<accession>A0A4R5PNI5</accession>
<dbReference type="AlphaFoldDB" id="A0A4R5PNI5"/>
<dbReference type="Proteomes" id="UP000295131">
    <property type="component" value="Unassembled WGS sequence"/>
</dbReference>
<dbReference type="EMBL" id="SMSI01000001">
    <property type="protein sequence ID" value="TDH38458.1"/>
    <property type="molecule type" value="Genomic_DNA"/>
</dbReference>
<evidence type="ECO:0000313" key="2">
    <source>
        <dbReference type="Proteomes" id="UP000295131"/>
    </source>
</evidence>
<protein>
    <submittedName>
        <fullName evidence="1">Uncharacterized protein</fullName>
    </submittedName>
</protein>
<comment type="caution">
    <text evidence="1">The sequence shown here is derived from an EMBL/GenBank/DDBJ whole genome shotgun (WGS) entry which is preliminary data.</text>
</comment>
<evidence type="ECO:0000313" key="1">
    <source>
        <dbReference type="EMBL" id="TDH38458.1"/>
    </source>
</evidence>
<proteinExistence type="predicted"/>
<keyword evidence="2" id="KW-1185">Reference proteome</keyword>
<sequence length="217" mass="23891">MPYQNRVDPAGDLFSSESRGLFIGNRGVIHDPETKTLGGKRWSTTAWICCALSYRERKRDVWGKNGRNGGAGWTELFFLDEITALAAGHRPCNTCRRENATSFKAAWCEANKGKGAATDMNRTLHAERLHSRSRKPETVRPASLPDLPDGTIVLAGATYFALRDGRALPWGFSEYAPALNFSNLNIEPITVVTPKSVIGCLKAGYRPEWHPSADQAA</sequence>